<dbReference type="HOGENOM" id="CLU_043562_0_0_1"/>
<sequence>MSYIISPMRGVKVNRDDMTHEEAGWASRTDLEGGHRQKIYYAAVKNTYVPSMSADPRPRPMIAESDFLDTCNKSVPIFILHGDPYQRMALFTTILHIYIYRRWFRPYRSDIEGDRFICKFIIPRDLPDNSPTSQSNIDALLYLHGDLCTQVESCHSIYDQQLARTDDDISFQERLRLLTIRNHKFYVLQPLFRALLVVRLRLLTIRNHKFYVLQPLFRALLVFFPPADWSNEDSSAIGKVPVTIVRTGIEDGLSEPLTFEPIADKITSYLSHGAVRCSLETAIDFVMLLEAREAAAFGLNPAPAAVWKMMFDGRIYKTLRPTEPTIGPSSRFVDTSQITKWSGPGENWDSVLPRWEVYQFGREKQRLDSTDGGGDGAS</sequence>
<gene>
    <name evidence="1" type="ORF">OCS_04220</name>
</gene>
<dbReference type="EMBL" id="KE652972">
    <property type="protein sequence ID" value="EQL00071.1"/>
    <property type="molecule type" value="Genomic_DNA"/>
</dbReference>
<dbReference type="Proteomes" id="UP000019374">
    <property type="component" value="Unassembled WGS sequence"/>
</dbReference>
<dbReference type="AlphaFoldDB" id="T5ACC7"/>
<evidence type="ECO:0000313" key="2">
    <source>
        <dbReference type="Proteomes" id="UP000019374"/>
    </source>
</evidence>
<proteinExistence type="predicted"/>
<evidence type="ECO:0000313" key="1">
    <source>
        <dbReference type="EMBL" id="EQL00071.1"/>
    </source>
</evidence>
<dbReference type="OrthoDB" id="3513679at2759"/>
<protein>
    <submittedName>
        <fullName evidence="1">Uncharacterized protein</fullName>
    </submittedName>
</protein>
<organism evidence="1 2">
    <name type="scientific">Ophiocordyceps sinensis (strain Co18 / CGMCC 3.14243)</name>
    <name type="common">Yarsagumba caterpillar fungus</name>
    <name type="synonym">Hirsutella sinensis</name>
    <dbReference type="NCBI Taxonomy" id="911162"/>
    <lineage>
        <taxon>Eukaryota</taxon>
        <taxon>Fungi</taxon>
        <taxon>Dikarya</taxon>
        <taxon>Ascomycota</taxon>
        <taxon>Pezizomycotina</taxon>
        <taxon>Sordariomycetes</taxon>
        <taxon>Hypocreomycetidae</taxon>
        <taxon>Hypocreales</taxon>
        <taxon>Ophiocordycipitaceae</taxon>
        <taxon>Ophiocordyceps</taxon>
    </lineage>
</organism>
<reference evidence="1 2" key="1">
    <citation type="journal article" date="2013" name="Chin. Sci. Bull.">
        <title>Genome survey uncovers the secrets of sex and lifestyle in caterpillar fungus.</title>
        <authorList>
            <person name="Hu X."/>
            <person name="Zhang Y."/>
            <person name="Xiao G."/>
            <person name="Zheng P."/>
            <person name="Xia Y."/>
            <person name="Zhang X."/>
            <person name="St Leger R.J."/>
            <person name="Liu X."/>
            <person name="Wang C."/>
        </authorList>
    </citation>
    <scope>NUCLEOTIDE SEQUENCE [LARGE SCALE GENOMIC DNA]</scope>
    <source>
        <strain evidence="2">Co18 / CGMCC 3.14243</strain>
        <tissue evidence="1">Fruit-body</tissue>
    </source>
</reference>
<dbReference type="eggNOG" id="ENOG502RJ3F">
    <property type="taxonomic scope" value="Eukaryota"/>
</dbReference>
<name>T5ACC7_OPHSC</name>
<accession>T5ACC7</accession>